<accession>T1GQP3</accession>
<dbReference type="Proteomes" id="UP000015102">
    <property type="component" value="Unassembled WGS sequence"/>
</dbReference>
<name>T1GQP3_MEGSC</name>
<sequence>MSGCLGYVKGKEYTAIDPDHEIAIAMSDVRTLNRVGTKQDLKTCFKDTRYTSRHCKRLDGKETTIRMIQSDPGQLQTIDQCTCDESGKQLETLISHRSFKW</sequence>
<proteinExistence type="predicted"/>
<dbReference type="EMBL" id="CAQQ02168573">
    <property type="status" value="NOT_ANNOTATED_CDS"/>
    <property type="molecule type" value="Genomic_DNA"/>
</dbReference>
<dbReference type="EMBL" id="CAQQ02168572">
    <property type="status" value="NOT_ANNOTATED_CDS"/>
    <property type="molecule type" value="Genomic_DNA"/>
</dbReference>
<evidence type="ECO:0000313" key="1">
    <source>
        <dbReference type="EnsemblMetazoa" id="MESCA005954-PA"/>
    </source>
</evidence>
<organism evidence="1 2">
    <name type="scientific">Megaselia scalaris</name>
    <name type="common">Humpbacked fly</name>
    <name type="synonym">Phora scalaris</name>
    <dbReference type="NCBI Taxonomy" id="36166"/>
    <lineage>
        <taxon>Eukaryota</taxon>
        <taxon>Metazoa</taxon>
        <taxon>Ecdysozoa</taxon>
        <taxon>Arthropoda</taxon>
        <taxon>Hexapoda</taxon>
        <taxon>Insecta</taxon>
        <taxon>Pterygota</taxon>
        <taxon>Neoptera</taxon>
        <taxon>Endopterygota</taxon>
        <taxon>Diptera</taxon>
        <taxon>Brachycera</taxon>
        <taxon>Muscomorpha</taxon>
        <taxon>Platypezoidea</taxon>
        <taxon>Phoridae</taxon>
        <taxon>Megaseliini</taxon>
        <taxon>Megaselia</taxon>
    </lineage>
</organism>
<evidence type="ECO:0000313" key="2">
    <source>
        <dbReference type="Proteomes" id="UP000015102"/>
    </source>
</evidence>
<reference evidence="2" key="1">
    <citation type="submission" date="2013-02" db="EMBL/GenBank/DDBJ databases">
        <authorList>
            <person name="Hughes D."/>
        </authorList>
    </citation>
    <scope>NUCLEOTIDE SEQUENCE</scope>
    <source>
        <strain>Durham</strain>
        <strain evidence="2">NC isolate 2 -- Noor lab</strain>
    </source>
</reference>
<dbReference type="AlphaFoldDB" id="T1GQP3"/>
<dbReference type="EnsemblMetazoa" id="MESCA005954-RA">
    <property type="protein sequence ID" value="MESCA005954-PA"/>
    <property type="gene ID" value="MESCA005954"/>
</dbReference>
<dbReference type="EMBL" id="CAQQ02168571">
    <property type="status" value="NOT_ANNOTATED_CDS"/>
    <property type="molecule type" value="Genomic_DNA"/>
</dbReference>
<protein>
    <submittedName>
        <fullName evidence="1">Uncharacterized protein</fullName>
    </submittedName>
</protein>
<reference evidence="1" key="2">
    <citation type="submission" date="2015-06" db="UniProtKB">
        <authorList>
            <consortium name="EnsemblMetazoa"/>
        </authorList>
    </citation>
    <scope>IDENTIFICATION</scope>
</reference>
<dbReference type="HOGENOM" id="CLU_2294852_0_0_1"/>
<keyword evidence="2" id="KW-1185">Reference proteome</keyword>